<dbReference type="AlphaFoldDB" id="A0A4P6XLR9"/>
<evidence type="ECO:0000313" key="1">
    <source>
        <dbReference type="EMBL" id="QBM88200.1"/>
    </source>
</evidence>
<gene>
    <name evidence="1" type="ORF">METSCH_C01650</name>
</gene>
<accession>A0A4P6XLR9</accession>
<name>A0A4P6XLR9_9ASCO</name>
<keyword evidence="2" id="KW-1185">Reference proteome</keyword>
<sequence length="360" mass="40665">MESFKCHRGIHIGEGILFACRRGICFRNSAVAAAPTTELGIVSIDHTGPSFPKFQAKARKVARYKYVEPYRVSDKQEIFQMKALTFIATTLVVFAAAAPAKEPIAVDSITELYPVGPVHHGLSPMNPDLYPEHSQNVSGPVHNASRLEHSVDLTSELFPPGLVYQGFDPQNVREGDAYGFKYGVETYVIEIQLATEHLEAFVENLRGFVNDTHFDYVAFRNSSRDLNREITRIATSIHHVKVPAELSHLLRYALHLYKAMMDLSQIMVLYNDDTNPVWQLVYNVANLGVRTLALNNSHGALDLHVRDYLGKLVLYFHDLHLYAGKFRAFSFVPMATRELFHVLVREVDLALEDVRSWVPV</sequence>
<organism evidence="1 2">
    <name type="scientific">Metschnikowia aff. pulcherrima</name>
    <dbReference type="NCBI Taxonomy" id="2163413"/>
    <lineage>
        <taxon>Eukaryota</taxon>
        <taxon>Fungi</taxon>
        <taxon>Dikarya</taxon>
        <taxon>Ascomycota</taxon>
        <taxon>Saccharomycotina</taxon>
        <taxon>Pichiomycetes</taxon>
        <taxon>Metschnikowiaceae</taxon>
        <taxon>Metschnikowia</taxon>
    </lineage>
</organism>
<proteinExistence type="predicted"/>
<evidence type="ECO:0000313" key="2">
    <source>
        <dbReference type="Proteomes" id="UP000292447"/>
    </source>
</evidence>
<dbReference type="EMBL" id="CP034458">
    <property type="protein sequence ID" value="QBM88200.1"/>
    <property type="molecule type" value="Genomic_DNA"/>
</dbReference>
<reference evidence="2" key="1">
    <citation type="submission" date="2019-03" db="EMBL/GenBank/DDBJ databases">
        <title>Snf2 controls pulcherriminic acid biosynthesis and connects pigmentation and antifungal activity of the yeast Metschnikowia pulcherrima.</title>
        <authorList>
            <person name="Gore-Lloyd D."/>
            <person name="Sumann I."/>
            <person name="Brachmann A.O."/>
            <person name="Schneeberger K."/>
            <person name="Ortiz-Merino R.A."/>
            <person name="Moreno-Beltran M."/>
            <person name="Schlaefli M."/>
            <person name="Kirner P."/>
            <person name="Santos Kron A."/>
            <person name="Wolfe K.H."/>
            <person name="Piel J."/>
            <person name="Ahrens C.H."/>
            <person name="Henk D."/>
            <person name="Freimoser F.M."/>
        </authorList>
    </citation>
    <scope>NUCLEOTIDE SEQUENCE [LARGE SCALE GENOMIC DNA]</scope>
    <source>
        <strain evidence="2">APC 1.2</strain>
    </source>
</reference>
<protein>
    <submittedName>
        <fullName evidence="1">Uncharacterized protein</fullName>
    </submittedName>
</protein>
<dbReference type="Proteomes" id="UP000292447">
    <property type="component" value="Chromosome III"/>
</dbReference>